<name>A0ABV4CQZ0_9PSEU</name>
<keyword evidence="3" id="KW-1185">Reference proteome</keyword>
<reference evidence="2 3" key="1">
    <citation type="submission" date="2024-08" db="EMBL/GenBank/DDBJ databases">
        <title>Genome mining of Saccharopolyspora cebuensis PGLac3 from Nigerian medicinal plant.</title>
        <authorList>
            <person name="Ezeobiora C.E."/>
            <person name="Igbokwe N.H."/>
            <person name="Amin D.H."/>
            <person name="Mendie U.E."/>
        </authorList>
    </citation>
    <scope>NUCLEOTIDE SEQUENCE [LARGE SCALE GENOMIC DNA]</scope>
    <source>
        <strain evidence="2 3">PGLac3</strain>
    </source>
</reference>
<dbReference type="EMBL" id="JBGEHV010000079">
    <property type="protein sequence ID" value="MEY8043154.1"/>
    <property type="molecule type" value="Genomic_DNA"/>
</dbReference>
<dbReference type="Proteomes" id="UP001564626">
    <property type="component" value="Unassembled WGS sequence"/>
</dbReference>
<evidence type="ECO:0008006" key="4">
    <source>
        <dbReference type="Google" id="ProtNLM"/>
    </source>
</evidence>
<sequence length="334" mass="36510">MVLGTTRRYPERGGMPRKSPIDWDNVSAIAHRGIVTVQQLDQLGVPRQTVHARTGPGGPWTRLLPGIVLLSTGTPTPDQHHDAALRYAGPDAMLTGSAALRLQGLERAPEEQRRVRVLIPHSARRLSAGYVVLERTRRLPDPDVVRGFPVAPMVRALLDAARRLTELDPIRALLAEAVQRRLVSARALKAELEAGSGRGTRLPRIAVEEMLADVHSVAESHAYRLAKRSDLPRMSWNVRVLDSSGALLGIPDGWIDEVGLAWQIDSHAYHLSPASYAATVKRHSLLTAAGVVVVHTLPSQLTREPDAVLAQLRAAYDSARRRPRPPVTAVRTVA</sequence>
<protein>
    <recommendedName>
        <fullName evidence="4">Transcriptional regulator, AbiEi antitoxin, Type IV TA system</fullName>
    </recommendedName>
</protein>
<organism evidence="2 3">
    <name type="scientific">Saccharopolyspora cebuensis</name>
    <dbReference type="NCBI Taxonomy" id="418759"/>
    <lineage>
        <taxon>Bacteria</taxon>
        <taxon>Bacillati</taxon>
        <taxon>Actinomycetota</taxon>
        <taxon>Actinomycetes</taxon>
        <taxon>Pseudonocardiales</taxon>
        <taxon>Pseudonocardiaceae</taxon>
        <taxon>Saccharopolyspora</taxon>
    </lineage>
</organism>
<evidence type="ECO:0000313" key="2">
    <source>
        <dbReference type="EMBL" id="MEY8043154.1"/>
    </source>
</evidence>
<evidence type="ECO:0000256" key="1">
    <source>
        <dbReference type="SAM" id="MobiDB-lite"/>
    </source>
</evidence>
<evidence type="ECO:0000313" key="3">
    <source>
        <dbReference type="Proteomes" id="UP001564626"/>
    </source>
</evidence>
<accession>A0ABV4CQZ0</accession>
<feature type="region of interest" description="Disordered" evidence="1">
    <location>
        <begin position="1"/>
        <end position="20"/>
    </location>
</feature>
<comment type="caution">
    <text evidence="2">The sequence shown here is derived from an EMBL/GenBank/DDBJ whole genome shotgun (WGS) entry which is preliminary data.</text>
</comment>
<gene>
    <name evidence="2" type="ORF">AB8O55_27410</name>
</gene>
<proteinExistence type="predicted"/>